<dbReference type="SUPFAM" id="SSF49764">
    <property type="entry name" value="HSP20-like chaperones"/>
    <property type="match status" value="1"/>
</dbReference>
<evidence type="ECO:0000313" key="1">
    <source>
        <dbReference type="EMBL" id="TNV84627.1"/>
    </source>
</evidence>
<proteinExistence type="predicted"/>
<evidence type="ECO:0000313" key="2">
    <source>
        <dbReference type="Proteomes" id="UP000785679"/>
    </source>
</evidence>
<gene>
    <name evidence="1" type="ORF">FGO68_gene12041</name>
</gene>
<comment type="caution">
    <text evidence="1">The sequence shown here is derived from an EMBL/GenBank/DDBJ whole genome shotgun (WGS) entry which is preliminary data.</text>
</comment>
<dbReference type="EMBL" id="RRYP01002573">
    <property type="protein sequence ID" value="TNV84627.1"/>
    <property type="molecule type" value="Genomic_DNA"/>
</dbReference>
<dbReference type="Gene3D" id="2.60.40.790">
    <property type="match status" value="1"/>
</dbReference>
<sequence>MDLTNSLKSTMVSQSSPPLYSKTLQILSPKGFFSISGIVSKSLAVTQPLLNVSNAMNRLYILLISVGVKVVSVTSSCTSWGESACLLPMPIIIQIIKMKQTLFTLLSLLTLSSCAFYDCPKHLSPLRSDLEGLELVKQAHTEKLKFSSECLEILLKKNFFLSSEYLLNEYYPKTSIDTEVIVRNVAADLKRSQDHLVFQIKKREKQGVFPIAKPVVYWAQSTEDLLIMIRLHELLDTPDCRESFERETVIEDDRIRVQAYCYTSEDDIKLFDTEELELKRPIDAGRSTFEWRGDGRVVITLKKQDGPSFWKYMLKDSVREAKELQTWWEQRDKHIEQLEDYIMEENVKERAAKKANDDL</sequence>
<organism evidence="1 2">
    <name type="scientific">Halteria grandinella</name>
    <dbReference type="NCBI Taxonomy" id="5974"/>
    <lineage>
        <taxon>Eukaryota</taxon>
        <taxon>Sar</taxon>
        <taxon>Alveolata</taxon>
        <taxon>Ciliophora</taxon>
        <taxon>Intramacronucleata</taxon>
        <taxon>Spirotrichea</taxon>
        <taxon>Stichotrichia</taxon>
        <taxon>Sporadotrichida</taxon>
        <taxon>Halteriidae</taxon>
        <taxon>Halteria</taxon>
    </lineage>
</organism>
<keyword evidence="2" id="KW-1185">Reference proteome</keyword>
<dbReference type="OrthoDB" id="1564555at2759"/>
<dbReference type="InterPro" id="IPR008978">
    <property type="entry name" value="HSP20-like_chaperone"/>
</dbReference>
<reference evidence="1" key="1">
    <citation type="submission" date="2019-06" db="EMBL/GenBank/DDBJ databases">
        <authorList>
            <person name="Zheng W."/>
        </authorList>
    </citation>
    <scope>NUCLEOTIDE SEQUENCE</scope>
    <source>
        <strain evidence="1">QDHG01</strain>
    </source>
</reference>
<accession>A0A8J8P047</accession>
<dbReference type="AlphaFoldDB" id="A0A8J8P047"/>
<protein>
    <recommendedName>
        <fullName evidence="3">CS domain-containing protein</fullName>
    </recommendedName>
</protein>
<evidence type="ECO:0008006" key="3">
    <source>
        <dbReference type="Google" id="ProtNLM"/>
    </source>
</evidence>
<dbReference type="Proteomes" id="UP000785679">
    <property type="component" value="Unassembled WGS sequence"/>
</dbReference>
<name>A0A8J8P047_HALGN</name>